<dbReference type="EMBL" id="SRLO01001525">
    <property type="protein sequence ID" value="TNN37165.1"/>
    <property type="molecule type" value="Genomic_DNA"/>
</dbReference>
<reference evidence="2 3" key="1">
    <citation type="submission" date="2019-03" db="EMBL/GenBank/DDBJ databases">
        <title>First draft genome of Liparis tanakae, snailfish: a comprehensive survey of snailfish specific genes.</title>
        <authorList>
            <person name="Kim W."/>
            <person name="Song I."/>
            <person name="Jeong J.-H."/>
            <person name="Kim D."/>
            <person name="Kim S."/>
            <person name="Ryu S."/>
            <person name="Song J.Y."/>
            <person name="Lee S.K."/>
        </authorList>
    </citation>
    <scope>NUCLEOTIDE SEQUENCE [LARGE SCALE GENOMIC DNA]</scope>
    <source>
        <tissue evidence="2">Muscle</tissue>
    </source>
</reference>
<dbReference type="Proteomes" id="UP000314294">
    <property type="component" value="Unassembled WGS sequence"/>
</dbReference>
<protein>
    <submittedName>
        <fullName evidence="2">Uncharacterized protein</fullName>
    </submittedName>
</protein>
<gene>
    <name evidence="2" type="ORF">EYF80_052668</name>
</gene>
<proteinExistence type="predicted"/>
<name>A0A4Z2F829_9TELE</name>
<evidence type="ECO:0000313" key="3">
    <source>
        <dbReference type="Proteomes" id="UP000314294"/>
    </source>
</evidence>
<organism evidence="2 3">
    <name type="scientific">Liparis tanakae</name>
    <name type="common">Tanaka's snailfish</name>
    <dbReference type="NCBI Taxonomy" id="230148"/>
    <lineage>
        <taxon>Eukaryota</taxon>
        <taxon>Metazoa</taxon>
        <taxon>Chordata</taxon>
        <taxon>Craniata</taxon>
        <taxon>Vertebrata</taxon>
        <taxon>Euteleostomi</taxon>
        <taxon>Actinopterygii</taxon>
        <taxon>Neopterygii</taxon>
        <taxon>Teleostei</taxon>
        <taxon>Neoteleostei</taxon>
        <taxon>Acanthomorphata</taxon>
        <taxon>Eupercaria</taxon>
        <taxon>Perciformes</taxon>
        <taxon>Cottioidei</taxon>
        <taxon>Cottales</taxon>
        <taxon>Liparidae</taxon>
        <taxon>Liparis</taxon>
    </lineage>
</organism>
<feature type="compositionally biased region" description="Basic and acidic residues" evidence="1">
    <location>
        <begin position="21"/>
        <end position="34"/>
    </location>
</feature>
<feature type="region of interest" description="Disordered" evidence="1">
    <location>
        <begin position="1"/>
        <end position="50"/>
    </location>
</feature>
<sequence length="246" mass="28261">MHPVPQQLQIPRRPRCPFKGGETRRPVPSRREEVNPNAPGRAPPPQGEAATALQLKLHSQRSVDEEEQHEEEAQISHLERERSTLMMRMMVGLMGSAELIFSSSRAMPMMDSATMPMSSWFHLRPLTQCHRELRYLGHPRVLTARRTSTRHLSLKKRWMPNAASLSSASTTKMQALQAVLSKVDYRPAPPFSLLLRFFSIILTLFSSLRRVSSSSWSCRHLWKFSTTTPTNMLSTKKLTMRRKEMK</sequence>
<keyword evidence="3" id="KW-1185">Reference proteome</keyword>
<evidence type="ECO:0000313" key="2">
    <source>
        <dbReference type="EMBL" id="TNN37165.1"/>
    </source>
</evidence>
<feature type="region of interest" description="Disordered" evidence="1">
    <location>
        <begin position="57"/>
        <end position="76"/>
    </location>
</feature>
<comment type="caution">
    <text evidence="2">The sequence shown here is derived from an EMBL/GenBank/DDBJ whole genome shotgun (WGS) entry which is preliminary data.</text>
</comment>
<dbReference type="AlphaFoldDB" id="A0A4Z2F829"/>
<evidence type="ECO:0000256" key="1">
    <source>
        <dbReference type="SAM" id="MobiDB-lite"/>
    </source>
</evidence>
<accession>A0A4Z2F829</accession>